<dbReference type="AlphaFoldDB" id="A0A1E3QQ58"/>
<keyword evidence="2" id="KW-1185">Reference proteome</keyword>
<dbReference type="InterPro" id="IPR021848">
    <property type="entry name" value="HODM_asu-like"/>
</dbReference>
<organism evidence="1 2">
    <name type="scientific">Babjeviella inositovora NRRL Y-12698</name>
    <dbReference type="NCBI Taxonomy" id="984486"/>
    <lineage>
        <taxon>Eukaryota</taxon>
        <taxon>Fungi</taxon>
        <taxon>Dikarya</taxon>
        <taxon>Ascomycota</taxon>
        <taxon>Saccharomycotina</taxon>
        <taxon>Pichiomycetes</taxon>
        <taxon>Serinales incertae sedis</taxon>
        <taxon>Babjeviella</taxon>
    </lineage>
</organism>
<dbReference type="GeneID" id="30144933"/>
<protein>
    <recommendedName>
        <fullName evidence="3">DUF3445 domain-containing protein</fullName>
    </recommendedName>
</protein>
<sequence>MDNEWLVYHKRKLERADEIGSEVYISTTEKSYDTICEFLDAMRDFLPERYPSLFVRTTPGLDNIVTGEKVDFTSHPLKENPMVMAAKSVQDDLVIMIEEDGQYYSKAGVIMLTDFWRLKDKLGITMSAIHTSGDDLKYNERNNYFIQTDDDIAWSSAIGAEDSAEIGWCTADVAKTAEQLYFRSERQSLRKLPRTGAVVFIIHTYFLPIPKLCVEPFVSRSLAKYNDVFMPYLEEKAREQEEIMGHTLDKKPVSYPY</sequence>
<dbReference type="RefSeq" id="XP_018985106.1">
    <property type="nucleotide sequence ID" value="XM_019127080.1"/>
</dbReference>
<accession>A0A1E3QQ58</accession>
<proteinExistence type="predicted"/>
<evidence type="ECO:0008006" key="3">
    <source>
        <dbReference type="Google" id="ProtNLM"/>
    </source>
</evidence>
<dbReference type="Proteomes" id="UP000094336">
    <property type="component" value="Unassembled WGS sequence"/>
</dbReference>
<dbReference type="STRING" id="984486.A0A1E3QQ58"/>
<name>A0A1E3QQ58_9ASCO</name>
<dbReference type="OrthoDB" id="497541at2759"/>
<reference evidence="2" key="1">
    <citation type="submission" date="2016-05" db="EMBL/GenBank/DDBJ databases">
        <title>Comparative genomics of biotechnologically important yeasts.</title>
        <authorList>
            <consortium name="DOE Joint Genome Institute"/>
            <person name="Riley R."/>
            <person name="Haridas S."/>
            <person name="Wolfe K.H."/>
            <person name="Lopes M.R."/>
            <person name="Hittinger C.T."/>
            <person name="Goker M."/>
            <person name="Salamov A."/>
            <person name="Wisecaver J."/>
            <person name="Long T.M."/>
            <person name="Aerts A.L."/>
            <person name="Barry K."/>
            <person name="Choi C."/>
            <person name="Clum A."/>
            <person name="Coughlan A.Y."/>
            <person name="Deshpande S."/>
            <person name="Douglass A.P."/>
            <person name="Hanson S.J."/>
            <person name="Klenk H.-P."/>
            <person name="Labutti K."/>
            <person name="Lapidus A."/>
            <person name="Lindquist E."/>
            <person name="Lipzen A."/>
            <person name="Meier-Kolthoff J.P."/>
            <person name="Ohm R.A."/>
            <person name="Otillar R.P."/>
            <person name="Pangilinan J."/>
            <person name="Peng Y."/>
            <person name="Rokas A."/>
            <person name="Rosa C.A."/>
            <person name="Scheuner C."/>
            <person name="Sibirny A.A."/>
            <person name="Slot J.C."/>
            <person name="Stielow J.B."/>
            <person name="Sun H."/>
            <person name="Kurtzman C.P."/>
            <person name="Blackwell M."/>
            <person name="Grigoriev I.V."/>
            <person name="Jeffries T.W."/>
        </authorList>
    </citation>
    <scope>NUCLEOTIDE SEQUENCE [LARGE SCALE GENOMIC DNA]</scope>
    <source>
        <strain evidence="2">NRRL Y-12698</strain>
    </source>
</reference>
<dbReference type="Pfam" id="PF11927">
    <property type="entry name" value="HODM_asu-like"/>
    <property type="match status" value="2"/>
</dbReference>
<evidence type="ECO:0000313" key="2">
    <source>
        <dbReference type="Proteomes" id="UP000094336"/>
    </source>
</evidence>
<evidence type="ECO:0000313" key="1">
    <source>
        <dbReference type="EMBL" id="ODQ79778.1"/>
    </source>
</evidence>
<dbReference type="EMBL" id="KV454431">
    <property type="protein sequence ID" value="ODQ79778.1"/>
    <property type="molecule type" value="Genomic_DNA"/>
</dbReference>
<gene>
    <name evidence="1" type="ORF">BABINDRAFT_13394</name>
</gene>